<protein>
    <submittedName>
        <fullName evidence="2">Uncharacterized protein</fullName>
    </submittedName>
</protein>
<dbReference type="Proteomes" id="UP000756346">
    <property type="component" value="Unassembled WGS sequence"/>
</dbReference>
<proteinExistence type="predicted"/>
<evidence type="ECO:0000313" key="3">
    <source>
        <dbReference type="Proteomes" id="UP000756346"/>
    </source>
</evidence>
<keyword evidence="3" id="KW-1185">Reference proteome</keyword>
<dbReference type="GeneID" id="70191739"/>
<comment type="caution">
    <text evidence="2">The sequence shown here is derived from an EMBL/GenBank/DDBJ whole genome shotgun (WGS) entry which is preliminary data.</text>
</comment>
<dbReference type="EMBL" id="JAGTJQ010000001">
    <property type="protein sequence ID" value="KAH7039988.1"/>
    <property type="molecule type" value="Genomic_DNA"/>
</dbReference>
<organism evidence="2 3">
    <name type="scientific">Microdochium trichocladiopsis</name>
    <dbReference type="NCBI Taxonomy" id="1682393"/>
    <lineage>
        <taxon>Eukaryota</taxon>
        <taxon>Fungi</taxon>
        <taxon>Dikarya</taxon>
        <taxon>Ascomycota</taxon>
        <taxon>Pezizomycotina</taxon>
        <taxon>Sordariomycetes</taxon>
        <taxon>Xylariomycetidae</taxon>
        <taxon>Xylariales</taxon>
        <taxon>Microdochiaceae</taxon>
        <taxon>Microdochium</taxon>
    </lineage>
</organism>
<gene>
    <name evidence="2" type="ORF">B0I36DRAFT_4219</name>
</gene>
<dbReference type="AlphaFoldDB" id="A0A9P9BV56"/>
<name>A0A9P9BV56_9PEZI</name>
<evidence type="ECO:0000313" key="2">
    <source>
        <dbReference type="EMBL" id="KAH7039988.1"/>
    </source>
</evidence>
<feature type="region of interest" description="Disordered" evidence="1">
    <location>
        <begin position="39"/>
        <end position="75"/>
    </location>
</feature>
<reference evidence="2" key="1">
    <citation type="journal article" date="2021" name="Nat. Commun.">
        <title>Genetic determinants of endophytism in the Arabidopsis root mycobiome.</title>
        <authorList>
            <person name="Mesny F."/>
            <person name="Miyauchi S."/>
            <person name="Thiergart T."/>
            <person name="Pickel B."/>
            <person name="Atanasova L."/>
            <person name="Karlsson M."/>
            <person name="Huettel B."/>
            <person name="Barry K.W."/>
            <person name="Haridas S."/>
            <person name="Chen C."/>
            <person name="Bauer D."/>
            <person name="Andreopoulos W."/>
            <person name="Pangilinan J."/>
            <person name="LaButti K."/>
            <person name="Riley R."/>
            <person name="Lipzen A."/>
            <person name="Clum A."/>
            <person name="Drula E."/>
            <person name="Henrissat B."/>
            <person name="Kohler A."/>
            <person name="Grigoriev I.V."/>
            <person name="Martin F.M."/>
            <person name="Hacquard S."/>
        </authorList>
    </citation>
    <scope>NUCLEOTIDE SEQUENCE</scope>
    <source>
        <strain evidence="2">MPI-CAGE-CH-0230</strain>
    </source>
</reference>
<dbReference type="RefSeq" id="XP_046018043.1">
    <property type="nucleotide sequence ID" value="XM_046162193.1"/>
</dbReference>
<sequence length="156" mass="17071">MQVGNRTHPFEPLAIQRRDPQIDMGAKRKPFFLGRSASCHGQIGSRKTQASPGRGRLARNGGDDKAGKLDAPTSVERVSTCLQPSQWPATLGSRIPWLELKGFCSSTGSWAAAPGTRLAELRLHCWRTRCPRSPAGPIFPSDDCARLCHRPNLGRT</sequence>
<accession>A0A9P9BV56</accession>
<evidence type="ECO:0000256" key="1">
    <source>
        <dbReference type="SAM" id="MobiDB-lite"/>
    </source>
</evidence>